<reference evidence="3" key="1">
    <citation type="journal article" date="2016" name="Nature">
        <title>Genome evolution in the allotetraploid frog Xenopus laevis.</title>
        <authorList>
            <person name="Session A.M."/>
            <person name="Uno Y."/>
            <person name="Kwon T."/>
            <person name="Chapman J.A."/>
            <person name="Toyoda A."/>
            <person name="Takahashi S."/>
            <person name="Fukui A."/>
            <person name="Hikosaka A."/>
            <person name="Suzuki A."/>
            <person name="Kondo M."/>
            <person name="van Heeringen S.J."/>
            <person name="Quigley I."/>
            <person name="Heinz S."/>
            <person name="Ogino H."/>
            <person name="Ochi H."/>
            <person name="Hellsten U."/>
            <person name="Lyons J.B."/>
            <person name="Simakov O."/>
            <person name="Putnam N."/>
            <person name="Stites J."/>
            <person name="Kuroki Y."/>
            <person name="Tanaka T."/>
            <person name="Michiue T."/>
            <person name="Watanabe M."/>
            <person name="Bogdanovic O."/>
            <person name="Lister R."/>
            <person name="Georgiou G."/>
            <person name="Paranjpe S.S."/>
            <person name="van Kruijsbergen I."/>
            <person name="Shu S."/>
            <person name="Carlson J."/>
            <person name="Kinoshita T."/>
            <person name="Ohta Y."/>
            <person name="Mawaribuchi S."/>
            <person name="Jenkins J."/>
            <person name="Grimwood J."/>
            <person name="Schmutz J."/>
            <person name="Mitros T."/>
            <person name="Mozaffari S.V."/>
            <person name="Suzuki Y."/>
            <person name="Haramoto Y."/>
            <person name="Yamamoto T.S."/>
            <person name="Takagi C."/>
            <person name="Heald R."/>
            <person name="Miller K."/>
            <person name="Haudenschild C."/>
            <person name="Kitzman J."/>
            <person name="Nakayama T."/>
            <person name="Izutsu Y."/>
            <person name="Robert J."/>
            <person name="Fortriede J."/>
            <person name="Burns K."/>
            <person name="Lotay V."/>
            <person name="Karimi K."/>
            <person name="Yasuoka Y."/>
            <person name="Dichmann D.S."/>
            <person name="Flajnik M.F."/>
            <person name="Houston D.W."/>
            <person name="Shendure J."/>
            <person name="DuPasquier L."/>
            <person name="Vize P.D."/>
            <person name="Zorn A.M."/>
            <person name="Ito M."/>
            <person name="Marcotte E.M."/>
            <person name="Wallingford J.B."/>
            <person name="Ito Y."/>
            <person name="Asashima M."/>
            <person name="Ueno N."/>
            <person name="Matsuda Y."/>
            <person name="Veenstra G.J."/>
            <person name="Fujiyama A."/>
            <person name="Harland R.M."/>
            <person name="Taira M."/>
            <person name="Rokhsar D.S."/>
        </authorList>
    </citation>
    <scope>NUCLEOTIDE SEQUENCE [LARGE SCALE GENOMIC DNA]</scope>
    <source>
        <strain evidence="3">J</strain>
    </source>
</reference>
<organism evidence="2 3">
    <name type="scientific">Xenopus laevis</name>
    <name type="common">African clawed frog</name>
    <dbReference type="NCBI Taxonomy" id="8355"/>
    <lineage>
        <taxon>Eukaryota</taxon>
        <taxon>Metazoa</taxon>
        <taxon>Chordata</taxon>
        <taxon>Craniata</taxon>
        <taxon>Vertebrata</taxon>
        <taxon>Euteleostomi</taxon>
        <taxon>Amphibia</taxon>
        <taxon>Batrachia</taxon>
        <taxon>Anura</taxon>
        <taxon>Pipoidea</taxon>
        <taxon>Pipidae</taxon>
        <taxon>Xenopodinae</taxon>
        <taxon>Xenopus</taxon>
        <taxon>Xenopus</taxon>
    </lineage>
</organism>
<sequence length="103" mass="11529">MPARQERLCRVRFSPSECAGMVRGISRAARHFLLRSCRRQYGADENVAWNASYAMRSKSGAEEGAVRGSRLMLLCCPSVRKEGAERTHRERHEAEGSTCSKGL</sequence>
<feature type="region of interest" description="Disordered" evidence="1">
    <location>
        <begin position="81"/>
        <end position="103"/>
    </location>
</feature>
<proteinExistence type="predicted"/>
<name>A0A974BXW5_XENLA</name>
<dbReference type="AlphaFoldDB" id="A0A974BXW5"/>
<gene>
    <name evidence="2" type="ORF">XELAEV_18043963mg</name>
</gene>
<evidence type="ECO:0000313" key="3">
    <source>
        <dbReference type="Proteomes" id="UP000694892"/>
    </source>
</evidence>
<dbReference type="EMBL" id="CM004482">
    <property type="protein sequence ID" value="OCT62872.1"/>
    <property type="molecule type" value="Genomic_DNA"/>
</dbReference>
<accession>A0A974BXW5</accession>
<evidence type="ECO:0000256" key="1">
    <source>
        <dbReference type="SAM" id="MobiDB-lite"/>
    </source>
</evidence>
<dbReference type="Proteomes" id="UP000694892">
    <property type="component" value="Chromosome 9_10L"/>
</dbReference>
<feature type="compositionally biased region" description="Basic and acidic residues" evidence="1">
    <location>
        <begin position="81"/>
        <end position="95"/>
    </location>
</feature>
<evidence type="ECO:0000313" key="2">
    <source>
        <dbReference type="EMBL" id="OCT62872.1"/>
    </source>
</evidence>
<protein>
    <submittedName>
        <fullName evidence="2">Uncharacterized protein</fullName>
    </submittedName>
</protein>